<dbReference type="InterPro" id="IPR059103">
    <property type="entry name" value="FixC-like_C"/>
</dbReference>
<evidence type="ECO:0000259" key="6">
    <source>
        <dbReference type="Pfam" id="PF01494"/>
    </source>
</evidence>
<dbReference type="SUPFAM" id="SSF51905">
    <property type="entry name" value="FAD/NAD(P)-binding domain"/>
    <property type="match status" value="1"/>
</dbReference>
<dbReference type="NCBIfam" id="NF007450">
    <property type="entry name" value="PRK10015.1"/>
    <property type="match status" value="1"/>
</dbReference>
<keyword evidence="5 8" id="KW-0560">Oxidoreductase</keyword>
<evidence type="ECO:0000313" key="8">
    <source>
        <dbReference type="EMBL" id="MBB6446874.1"/>
    </source>
</evidence>
<dbReference type="AlphaFoldDB" id="A0A7X0HU26"/>
<dbReference type="Proteomes" id="UP000531594">
    <property type="component" value="Unassembled WGS sequence"/>
</dbReference>
<dbReference type="Pfam" id="PF26311">
    <property type="entry name" value="ETF-QO_FixC_C"/>
    <property type="match status" value="1"/>
</dbReference>
<dbReference type="Pfam" id="PF01494">
    <property type="entry name" value="FAD_binding_3"/>
    <property type="match status" value="1"/>
</dbReference>
<evidence type="ECO:0000256" key="4">
    <source>
        <dbReference type="ARBA" id="ARBA00022827"/>
    </source>
</evidence>
<dbReference type="Gene3D" id="3.50.50.60">
    <property type="entry name" value="FAD/NAD(P)-binding domain"/>
    <property type="match status" value="1"/>
</dbReference>
<dbReference type="PANTHER" id="PTHR43624">
    <property type="entry name" value="ELECTRON TRANSFER FLAVOPROTEIN-QUINONE OXIDOREDUCTASE YDIS-RELATED"/>
    <property type="match status" value="1"/>
</dbReference>
<comment type="cofactor">
    <cofactor evidence="1">
        <name>FAD</name>
        <dbReference type="ChEBI" id="CHEBI:57692"/>
    </cofactor>
</comment>
<evidence type="ECO:0000313" key="9">
    <source>
        <dbReference type="Proteomes" id="UP000531594"/>
    </source>
</evidence>
<evidence type="ECO:0000256" key="3">
    <source>
        <dbReference type="ARBA" id="ARBA00022630"/>
    </source>
</evidence>
<name>A0A7X0HU26_9BACI</name>
<protein>
    <submittedName>
        <fullName evidence="8">Electron transfer flavoprotein-quinone oxidoreductase</fullName>
        <ecNumber evidence="8">1.5.5.-</ecNumber>
    </submittedName>
</protein>
<evidence type="ECO:0000256" key="1">
    <source>
        <dbReference type="ARBA" id="ARBA00001974"/>
    </source>
</evidence>
<comment type="caution">
    <text evidence="8">The sequence shown here is derived from an EMBL/GenBank/DDBJ whole genome shotgun (WGS) entry which is preliminary data.</text>
</comment>
<dbReference type="EMBL" id="JACHGK010000014">
    <property type="protein sequence ID" value="MBB6446874.1"/>
    <property type="molecule type" value="Genomic_DNA"/>
</dbReference>
<dbReference type="InterPro" id="IPR036188">
    <property type="entry name" value="FAD/NAD-bd_sf"/>
</dbReference>
<evidence type="ECO:0000256" key="5">
    <source>
        <dbReference type="ARBA" id="ARBA00023002"/>
    </source>
</evidence>
<organism evidence="8 9">
    <name type="scientific">Bacillus benzoevorans</name>
    <dbReference type="NCBI Taxonomy" id="1456"/>
    <lineage>
        <taxon>Bacteria</taxon>
        <taxon>Bacillati</taxon>
        <taxon>Bacillota</taxon>
        <taxon>Bacilli</taxon>
        <taxon>Bacillales</taxon>
        <taxon>Bacillaceae</taxon>
        <taxon>Bacillus</taxon>
    </lineage>
</organism>
<keyword evidence="4" id="KW-0274">FAD</keyword>
<keyword evidence="9" id="KW-1185">Reference proteome</keyword>
<dbReference type="PANTHER" id="PTHR43624:SF2">
    <property type="entry name" value="ELECTRON TRANSFER FLAVOPROTEIN-QUINONE OXIDOREDUCTASE YDIS-RELATED"/>
    <property type="match status" value="1"/>
</dbReference>
<dbReference type="PRINTS" id="PR00420">
    <property type="entry name" value="RNGMNOXGNASE"/>
</dbReference>
<comment type="similarity">
    <text evidence="2">Belongs to the ETF-QO/FixC family.</text>
</comment>
<reference evidence="8 9" key="1">
    <citation type="submission" date="2020-08" db="EMBL/GenBank/DDBJ databases">
        <title>Genomic Encyclopedia of Type Strains, Phase IV (KMG-IV): sequencing the most valuable type-strain genomes for metagenomic binning, comparative biology and taxonomic classification.</title>
        <authorList>
            <person name="Goeker M."/>
        </authorList>
    </citation>
    <scope>NUCLEOTIDE SEQUENCE [LARGE SCALE GENOMIC DNA]</scope>
    <source>
        <strain evidence="8 9">DSM 5391</strain>
    </source>
</reference>
<sequence>MSEEKFDAIVVGGGIAGTVTSYLLAKEGLEVLLVERGNYSGSKNMTGGRIYSHSLEKIMPNFAAEAPVQRKITREKISLMTEESNFTIDFQSEMLGVQGSDSYSVLRGEFDQWIAEKAEEAGVSIINGIRVDDLIVRDGKVCGVVAGEDELEADVTILADGVNSLLAQKLGFRGELQPNQVAVGAKEVIELPQNVIEDRFQCNGEEGTSWLFAGTPSGGRVGGGFIYTNKSSISIGVVSTLSELVKGDISVPQMLENFKNHPAIQPLVKGGKLIEYSGHLVPEAGITMVPKIIGNGVLVVGDAAGFCINLGYAVRGMDFAAASAECAANAVLKAKEAQDFSEQSLKSYQDFLDASFVMKDLKHYKKFPHFLEETPRIFDGYPRLAADVMAQMFVMNGEPAKPLMKNMMKHVKKVGIMNIAKDAMKGVRAL</sequence>
<keyword evidence="3" id="KW-0285">Flavoprotein</keyword>
<evidence type="ECO:0000259" key="7">
    <source>
        <dbReference type="Pfam" id="PF26311"/>
    </source>
</evidence>
<dbReference type="GO" id="GO:0016491">
    <property type="term" value="F:oxidoreductase activity"/>
    <property type="evidence" value="ECO:0007669"/>
    <property type="project" value="UniProtKB-KW"/>
</dbReference>
<dbReference type="InterPro" id="IPR002938">
    <property type="entry name" value="FAD-bd"/>
</dbReference>
<dbReference type="InterPro" id="IPR039651">
    <property type="entry name" value="FixC-like"/>
</dbReference>
<accession>A0A7X0HU26</accession>
<feature type="domain" description="FAD-binding" evidence="6">
    <location>
        <begin position="6"/>
        <end position="176"/>
    </location>
</feature>
<feature type="domain" description="FixC-like C-terminal" evidence="7">
    <location>
        <begin position="367"/>
        <end position="429"/>
    </location>
</feature>
<dbReference type="EC" id="1.5.5.-" evidence="8"/>
<dbReference type="GO" id="GO:0071949">
    <property type="term" value="F:FAD binding"/>
    <property type="evidence" value="ECO:0007669"/>
    <property type="project" value="InterPro"/>
</dbReference>
<evidence type="ECO:0000256" key="2">
    <source>
        <dbReference type="ARBA" id="ARBA00006796"/>
    </source>
</evidence>
<proteinExistence type="inferred from homology"/>
<dbReference type="SUPFAM" id="SSF54373">
    <property type="entry name" value="FAD-linked reductases, C-terminal domain"/>
    <property type="match status" value="1"/>
</dbReference>
<gene>
    <name evidence="8" type="ORF">HNR53_003539</name>
</gene>